<organism evidence="1 2">
    <name type="scientific">Dorcoceras hygrometricum</name>
    <dbReference type="NCBI Taxonomy" id="472368"/>
    <lineage>
        <taxon>Eukaryota</taxon>
        <taxon>Viridiplantae</taxon>
        <taxon>Streptophyta</taxon>
        <taxon>Embryophyta</taxon>
        <taxon>Tracheophyta</taxon>
        <taxon>Spermatophyta</taxon>
        <taxon>Magnoliopsida</taxon>
        <taxon>eudicotyledons</taxon>
        <taxon>Gunneridae</taxon>
        <taxon>Pentapetalae</taxon>
        <taxon>asterids</taxon>
        <taxon>lamiids</taxon>
        <taxon>Lamiales</taxon>
        <taxon>Gesneriaceae</taxon>
        <taxon>Didymocarpoideae</taxon>
        <taxon>Trichosporeae</taxon>
        <taxon>Loxocarpinae</taxon>
        <taxon>Dorcoceras</taxon>
    </lineage>
</organism>
<sequence length="90" mass="10022">MAFRHLAPTNSMGKLALQRLNSYDLLIRSTTGISISSLVCTRKPRKFLERNILIGMVGINFDGGGGRRREATVAGAAREETEERKRENIC</sequence>
<accession>A0A2Z7B1L2</accession>
<protein>
    <submittedName>
        <fullName evidence="1">Uncharacterized protein</fullName>
    </submittedName>
</protein>
<dbReference type="AlphaFoldDB" id="A0A2Z7B1L2"/>
<name>A0A2Z7B1L2_9LAMI</name>
<evidence type="ECO:0000313" key="1">
    <source>
        <dbReference type="EMBL" id="KZV27636.1"/>
    </source>
</evidence>
<keyword evidence="2" id="KW-1185">Reference proteome</keyword>
<dbReference type="Proteomes" id="UP000250235">
    <property type="component" value="Unassembled WGS sequence"/>
</dbReference>
<reference evidence="1 2" key="1">
    <citation type="journal article" date="2015" name="Proc. Natl. Acad. Sci. U.S.A.">
        <title>The resurrection genome of Boea hygrometrica: A blueprint for survival of dehydration.</title>
        <authorList>
            <person name="Xiao L."/>
            <person name="Yang G."/>
            <person name="Zhang L."/>
            <person name="Yang X."/>
            <person name="Zhao S."/>
            <person name="Ji Z."/>
            <person name="Zhou Q."/>
            <person name="Hu M."/>
            <person name="Wang Y."/>
            <person name="Chen M."/>
            <person name="Xu Y."/>
            <person name="Jin H."/>
            <person name="Xiao X."/>
            <person name="Hu G."/>
            <person name="Bao F."/>
            <person name="Hu Y."/>
            <person name="Wan P."/>
            <person name="Li L."/>
            <person name="Deng X."/>
            <person name="Kuang T."/>
            <person name="Xiang C."/>
            <person name="Zhu J.K."/>
            <person name="Oliver M.J."/>
            <person name="He Y."/>
        </authorList>
    </citation>
    <scope>NUCLEOTIDE SEQUENCE [LARGE SCALE GENOMIC DNA]</scope>
    <source>
        <strain evidence="2">cv. XS01</strain>
    </source>
</reference>
<dbReference type="EMBL" id="KV010581">
    <property type="protein sequence ID" value="KZV27636.1"/>
    <property type="molecule type" value="Genomic_DNA"/>
</dbReference>
<gene>
    <name evidence="1" type="ORF">F511_44887</name>
</gene>
<proteinExistence type="predicted"/>
<evidence type="ECO:0000313" key="2">
    <source>
        <dbReference type="Proteomes" id="UP000250235"/>
    </source>
</evidence>